<keyword evidence="10" id="KW-1185">Reference proteome</keyword>
<dbReference type="KEGG" id="cmp:Cha6605_2479"/>
<keyword evidence="4" id="KW-0319">Glycerol metabolism</keyword>
<evidence type="ECO:0000256" key="3">
    <source>
        <dbReference type="ARBA" id="ARBA00022729"/>
    </source>
</evidence>
<dbReference type="Pfam" id="PF03009">
    <property type="entry name" value="GDPD"/>
    <property type="match status" value="2"/>
</dbReference>
<evidence type="ECO:0000259" key="8">
    <source>
        <dbReference type="PROSITE" id="PS51704"/>
    </source>
</evidence>
<dbReference type="GO" id="GO:0006071">
    <property type="term" value="P:glycerol metabolic process"/>
    <property type="evidence" value="ECO:0007669"/>
    <property type="project" value="UniProtKB-KW"/>
</dbReference>
<evidence type="ECO:0000256" key="1">
    <source>
        <dbReference type="ARBA" id="ARBA00007277"/>
    </source>
</evidence>
<evidence type="ECO:0000256" key="7">
    <source>
        <dbReference type="SAM" id="MobiDB-lite"/>
    </source>
</evidence>
<feature type="domain" description="GP-PDE" evidence="8">
    <location>
        <begin position="188"/>
        <end position="536"/>
    </location>
</feature>
<dbReference type="Proteomes" id="UP000010366">
    <property type="component" value="Chromosome"/>
</dbReference>
<dbReference type="PRINTS" id="PR00313">
    <property type="entry name" value="CABNDNGRPT"/>
</dbReference>
<dbReference type="EMBL" id="CP003600">
    <property type="protein sequence ID" value="AFY93535.1"/>
    <property type="molecule type" value="Genomic_DNA"/>
</dbReference>
<dbReference type="EC" id="3.1.4.46" evidence="2"/>
<dbReference type="InterPro" id="IPR011049">
    <property type="entry name" value="Serralysin-like_metalloprot_C"/>
</dbReference>
<comment type="similarity">
    <text evidence="1">Belongs to the glycerophosphoryl diester phosphodiesterase family.</text>
</comment>
<name>K9UFC5_CHAP6</name>
<dbReference type="PATRIC" id="fig|1173020.3.peg.2831"/>
<dbReference type="InterPro" id="IPR027372">
    <property type="entry name" value="Phytase-like_dom"/>
</dbReference>
<evidence type="ECO:0000256" key="2">
    <source>
        <dbReference type="ARBA" id="ARBA00012247"/>
    </source>
</evidence>
<organism evidence="9 10">
    <name type="scientific">Chamaesiphon minutus (strain ATCC 27169 / PCC 6605)</name>
    <dbReference type="NCBI Taxonomy" id="1173020"/>
    <lineage>
        <taxon>Bacteria</taxon>
        <taxon>Bacillati</taxon>
        <taxon>Cyanobacteriota</taxon>
        <taxon>Cyanophyceae</taxon>
        <taxon>Gomontiellales</taxon>
        <taxon>Chamaesiphonaceae</taxon>
        <taxon>Chamaesiphon</taxon>
    </lineage>
</organism>
<sequence>MENTPIVTLKGFASLPADTFAAGPQSGKAITGNTNGRTVPFGSQPVQGFSGVQVADGNSFWYLADNGFGAKDNSADFLLRLYRLDPNFRGYEAGGDGNVKVLNFVQFSDPDKKVPFNITNQATSDRLLTGADFDLESFTIAKDGTFWVGEEFGPYLLHFDATGKLLDAPIPTPNPAATMLKTLGGKTPIVIGHRGASGELPEHTLGAYKLAIERGADFIEPDLVSTKDGVLIARHEPNLIATTNVKDKPEFASRKTTKMVDGVAEEGFFASDFTLAEIKTLRAIMPQSERTQVFNNLYEIPTFEEIINLLQQVEADTGKKIGIYPETKHPTFHDNLKLSLEEPLLATLQKTGFTDPSRVFIQSFEVSNLKELNGKTNLPLVQLLDAYDVALDGSLIYQDVNKQPYDFTVKGDKRTYADLQTKAGLAEIATYADGIGPWKPMIIASKGVDANGDGKADDVNKDGLVDERDRTLLPPSSLVADAHANGLLVHAYTFRNEARRLASNYNGNPLEEYKAFINAGVDGFFSDFPGTADSARDQITSPLVRSPQNPDVLAKTKFQTLDGNAPLVLGHRGASGDRPEHTLAAYKLAIADGADFIEPDLVTTKDGILIARHEPLLGVVLLNADGTIKRDASGKFELNTTDTSTNVAQIAKFADRLTVKTVDGVKVGGWFAEDFTLAEVKELNAIERLPALRGTKYDNDGLKVPTLQEIIDLVKQVEKDTGRKIGIYPETKHPTYFASEGTKLDGTKINVNLGQKLIDTLVSSNFTDPKRVFIQSFEVGNLKEINDKIMPAAKVDLPLVQLYGGATGKPYDFIVSGDARTYGDLTKPAELANIAKYAAGIGPNKRLIVPSSTVDNDKDGKPDDLNGDGQINEADRVLGTPTTLVTDAHKAGLQVHPYTFRNEGVFLASDYKGDPKKELEQFINLGVDAFFTDFPGTGDLVRDKFVGTPAVANLGGSRGFEGMAISPDKKTLYPLLEGTVFGDPAGSLRIYEFDVATQQYKGQLGFYKMEAAGNAIGDFAVINKNEYLVIERDGGQGATALFKKIYKVDLSKKDANGNVFKEEVVDLLNIQDPNDLNKDGSTKFTFPFVTIENVIVLDNNTILVANDNNYPFSTGRSATAPDNNESIILELAKPLSTVTQVSGTTGNDNIIAKVTPGFDGFNDSVFTGAGNDTVDVPIGGAATGENRIDTGSGADTLFVGNGDRAFGSAGDDIFEANDAKDYRISAGAGNDTLFLGTNGRALGGDGNDKLFVGAGGGNILSGGAGADQFWIANAELPSGSNTIVDFQIGTDVIGIQGAKSLGISATTLVLNQVGADTSINFGSQTLAILTGIQANSLTPGNSSQFVFG</sequence>
<dbReference type="InterPro" id="IPR017946">
    <property type="entry name" value="PLC-like_Pdiesterase_TIM-brl"/>
</dbReference>
<evidence type="ECO:0000313" key="9">
    <source>
        <dbReference type="EMBL" id="AFY93535.1"/>
    </source>
</evidence>
<dbReference type="Gene3D" id="2.150.10.10">
    <property type="entry name" value="Serralysin-like metalloprotease, C-terminal"/>
    <property type="match status" value="2"/>
</dbReference>
<dbReference type="eggNOG" id="COG4222">
    <property type="taxonomic scope" value="Bacteria"/>
</dbReference>
<dbReference type="GO" id="GO:0006629">
    <property type="term" value="P:lipid metabolic process"/>
    <property type="evidence" value="ECO:0007669"/>
    <property type="project" value="InterPro"/>
</dbReference>
<evidence type="ECO:0000256" key="6">
    <source>
        <dbReference type="ARBA" id="ARBA00047512"/>
    </source>
</evidence>
<dbReference type="PANTHER" id="PTHR43620:SF7">
    <property type="entry name" value="GLYCEROPHOSPHODIESTER PHOSPHODIESTERASE GDPD5-RELATED"/>
    <property type="match status" value="1"/>
</dbReference>
<dbReference type="GO" id="GO:0042597">
    <property type="term" value="C:periplasmic space"/>
    <property type="evidence" value="ECO:0007669"/>
    <property type="project" value="TreeGrafter"/>
</dbReference>
<dbReference type="InterPro" id="IPR030395">
    <property type="entry name" value="GP_PDE_dom"/>
</dbReference>
<reference evidence="9 10" key="1">
    <citation type="submission" date="2012-05" db="EMBL/GenBank/DDBJ databases">
        <title>Finished chromosome of genome of Chamaesiphon sp. PCC 6605.</title>
        <authorList>
            <consortium name="US DOE Joint Genome Institute"/>
            <person name="Gugger M."/>
            <person name="Coursin T."/>
            <person name="Rippka R."/>
            <person name="Tandeau De Marsac N."/>
            <person name="Huntemann M."/>
            <person name="Wei C.-L."/>
            <person name="Han J."/>
            <person name="Detter J.C."/>
            <person name="Han C."/>
            <person name="Tapia R."/>
            <person name="Chen A."/>
            <person name="Kyrpides N."/>
            <person name="Mavromatis K."/>
            <person name="Markowitz V."/>
            <person name="Szeto E."/>
            <person name="Ivanova N."/>
            <person name="Pagani I."/>
            <person name="Pati A."/>
            <person name="Goodwin L."/>
            <person name="Nordberg H.P."/>
            <person name="Cantor M.N."/>
            <person name="Hua S.X."/>
            <person name="Woyke T."/>
            <person name="Kerfeld C.A."/>
        </authorList>
    </citation>
    <scope>NUCLEOTIDE SEQUENCE [LARGE SCALE GENOMIC DNA]</scope>
    <source>
        <strain evidence="10">ATCC 27169 / PCC 6605</strain>
    </source>
</reference>
<evidence type="ECO:0000313" key="10">
    <source>
        <dbReference type="Proteomes" id="UP000010366"/>
    </source>
</evidence>
<evidence type="ECO:0000256" key="4">
    <source>
        <dbReference type="ARBA" id="ARBA00022798"/>
    </source>
</evidence>
<proteinExistence type="inferred from homology"/>
<dbReference type="STRING" id="1173020.Cha6605_2479"/>
<evidence type="ECO:0000256" key="5">
    <source>
        <dbReference type="ARBA" id="ARBA00022801"/>
    </source>
</evidence>
<dbReference type="GO" id="GO:0008889">
    <property type="term" value="F:glycerophosphodiester phosphodiesterase activity"/>
    <property type="evidence" value="ECO:0007669"/>
    <property type="project" value="UniProtKB-EC"/>
</dbReference>
<dbReference type="Pfam" id="PF13449">
    <property type="entry name" value="Phytase-like"/>
    <property type="match status" value="2"/>
</dbReference>
<dbReference type="PANTHER" id="PTHR43620">
    <property type="entry name" value="GLYCEROPHOSPHORYL DIESTER PHOSPHODIESTERASE"/>
    <property type="match status" value="1"/>
</dbReference>
<dbReference type="Gene3D" id="3.20.20.190">
    <property type="entry name" value="Phosphatidylinositol (PI) phosphodiesterase"/>
    <property type="match status" value="2"/>
</dbReference>
<accession>K9UFC5</accession>
<dbReference type="SUPFAM" id="SSF51695">
    <property type="entry name" value="PLC-like phosphodiesterases"/>
    <property type="match status" value="2"/>
</dbReference>
<keyword evidence="5" id="KW-0378">Hydrolase</keyword>
<dbReference type="eggNOG" id="COG2931">
    <property type="taxonomic scope" value="Bacteria"/>
</dbReference>
<keyword evidence="3" id="KW-0732">Signal</keyword>
<dbReference type="SUPFAM" id="SSF51120">
    <property type="entry name" value="beta-Roll"/>
    <property type="match status" value="1"/>
</dbReference>
<dbReference type="RefSeq" id="WP_015159682.1">
    <property type="nucleotide sequence ID" value="NC_019697.1"/>
</dbReference>
<comment type="catalytic activity">
    <reaction evidence="6">
        <text>a sn-glycero-3-phosphodiester + H2O = an alcohol + sn-glycerol 3-phosphate + H(+)</text>
        <dbReference type="Rhea" id="RHEA:12969"/>
        <dbReference type="ChEBI" id="CHEBI:15377"/>
        <dbReference type="ChEBI" id="CHEBI:15378"/>
        <dbReference type="ChEBI" id="CHEBI:30879"/>
        <dbReference type="ChEBI" id="CHEBI:57597"/>
        <dbReference type="ChEBI" id="CHEBI:83408"/>
        <dbReference type="EC" id="3.1.4.46"/>
    </reaction>
</comment>
<feature type="domain" description="GP-PDE" evidence="8">
    <location>
        <begin position="566"/>
        <end position="942"/>
    </location>
</feature>
<dbReference type="PROSITE" id="PS51704">
    <property type="entry name" value="GP_PDE"/>
    <property type="match status" value="2"/>
</dbReference>
<dbReference type="CDD" id="cd08602">
    <property type="entry name" value="GDPD_ScGlpQ1_like"/>
    <property type="match status" value="2"/>
</dbReference>
<feature type="compositionally biased region" description="Basic and acidic residues" evidence="7">
    <location>
        <begin position="855"/>
        <end position="864"/>
    </location>
</feature>
<dbReference type="eggNOG" id="COG0584">
    <property type="taxonomic scope" value="Bacteria"/>
</dbReference>
<feature type="region of interest" description="Disordered" evidence="7">
    <location>
        <begin position="850"/>
        <end position="872"/>
    </location>
</feature>
<protein>
    <recommendedName>
        <fullName evidence="2">glycerophosphodiester phosphodiesterase</fullName>
        <ecNumber evidence="2">3.1.4.46</ecNumber>
    </recommendedName>
</protein>
<gene>
    <name evidence="9" type="ORF">Cha6605_2479</name>
</gene>
<dbReference type="HOGENOM" id="CLU_001601_0_0_3"/>